<sequence>MNHREIVTTSTRAVSSKYPRPTPRHYKYGIS</sequence>
<dbReference type="WBParaSite" id="Hba_11633">
    <property type="protein sequence ID" value="Hba_11633"/>
    <property type="gene ID" value="Hba_11633"/>
</dbReference>
<name>A0A1I7X2J2_HETBA</name>
<evidence type="ECO:0000313" key="3">
    <source>
        <dbReference type="WBParaSite" id="Hba_11633"/>
    </source>
</evidence>
<accession>A0A1I7X2J2</accession>
<keyword evidence="2" id="KW-1185">Reference proteome</keyword>
<reference evidence="3" key="1">
    <citation type="submission" date="2016-11" db="UniProtKB">
        <authorList>
            <consortium name="WormBaseParasite"/>
        </authorList>
    </citation>
    <scope>IDENTIFICATION</scope>
</reference>
<proteinExistence type="predicted"/>
<feature type="compositionally biased region" description="Basic residues" evidence="1">
    <location>
        <begin position="22"/>
        <end position="31"/>
    </location>
</feature>
<protein>
    <submittedName>
        <fullName evidence="3">Uncharacterized protein</fullName>
    </submittedName>
</protein>
<evidence type="ECO:0000313" key="2">
    <source>
        <dbReference type="Proteomes" id="UP000095283"/>
    </source>
</evidence>
<organism evidence="2 3">
    <name type="scientific">Heterorhabditis bacteriophora</name>
    <name type="common">Entomopathogenic nematode worm</name>
    <dbReference type="NCBI Taxonomy" id="37862"/>
    <lineage>
        <taxon>Eukaryota</taxon>
        <taxon>Metazoa</taxon>
        <taxon>Ecdysozoa</taxon>
        <taxon>Nematoda</taxon>
        <taxon>Chromadorea</taxon>
        <taxon>Rhabditida</taxon>
        <taxon>Rhabditina</taxon>
        <taxon>Rhabditomorpha</taxon>
        <taxon>Strongyloidea</taxon>
        <taxon>Heterorhabditidae</taxon>
        <taxon>Heterorhabditis</taxon>
    </lineage>
</organism>
<evidence type="ECO:0000256" key="1">
    <source>
        <dbReference type="SAM" id="MobiDB-lite"/>
    </source>
</evidence>
<dbReference type="AlphaFoldDB" id="A0A1I7X2J2"/>
<feature type="region of interest" description="Disordered" evidence="1">
    <location>
        <begin position="1"/>
        <end position="31"/>
    </location>
</feature>
<dbReference type="Proteomes" id="UP000095283">
    <property type="component" value="Unplaced"/>
</dbReference>